<accession>A0AAE2SVC5</accession>
<sequence length="555" mass="60365">MGVTAAAAQTTCVDGGSPSWKGLNLIQTDCQNWKDGYVPPSGQIYVALQFHFVLKSKPVGSAESRSVLDALKSLVTKDDAQEIALSVLPKIGNYDSVETPIYTYVASKPERTFGTSGQFEFTTPYIRYDQQPLSFVLKARATSKADHDIKGLIDRVQPIIATASPNAWLVSEAAKPALNAVADVTDTVLDAYYNSDESTTASFSLGDEAADGVVKRVLTLKSGQGDADIGSLTVSLKMRRSIIAGNSISSDRSPKDLVVDYSTVGGILGYQLPAIGDKKNTILGSFASDDGDLKILSAVAYEKTATTGLSDACRQLRTIGLNTFGFNDIDTARMIYELLSSGEKSVAYTEESSVCFSKSDWQRISIHHIFEPLVNQTVPTKDRIEYFATGLRRGMTTMTIYQDQLEDEMEQVEDMTGDNLLPSCTGYNVAKSDLITCLDTFHLNRYQIETSDESPVQILVSRRSQVGEVANADTRSGVEVAAVGTPVSASTTTKLDYVYRVSLFYSDTQKIRRIKFEKATRASVGDDVTDKLSYPCWVKGKGQPLTCPDLIPPPS</sequence>
<evidence type="ECO:0000313" key="2">
    <source>
        <dbReference type="Proteomes" id="UP000538507"/>
    </source>
</evidence>
<evidence type="ECO:0000313" key="1">
    <source>
        <dbReference type="EMBL" id="MBB4289362.1"/>
    </source>
</evidence>
<comment type="caution">
    <text evidence="1">The sequence shown here is derived from an EMBL/GenBank/DDBJ whole genome shotgun (WGS) entry which is preliminary data.</text>
</comment>
<protein>
    <submittedName>
        <fullName evidence="1">Uncharacterized protein</fullName>
    </submittedName>
</protein>
<dbReference type="EMBL" id="JACIGO010000001">
    <property type="protein sequence ID" value="MBB4289362.1"/>
    <property type="molecule type" value="Genomic_DNA"/>
</dbReference>
<dbReference type="AlphaFoldDB" id="A0AAE2SVC5"/>
<proteinExistence type="predicted"/>
<gene>
    <name evidence="1" type="ORF">GGE16_001378</name>
</gene>
<reference evidence="1 2" key="1">
    <citation type="submission" date="2020-08" db="EMBL/GenBank/DDBJ databases">
        <title>Genomic Encyclopedia of Type Strains, Phase IV (KMG-V): Genome sequencing to study the core and pangenomes of soil and plant-associated prokaryotes.</title>
        <authorList>
            <person name="Whitman W."/>
        </authorList>
    </citation>
    <scope>NUCLEOTIDE SEQUENCE [LARGE SCALE GENOMIC DNA]</scope>
    <source>
        <strain evidence="1 2">SEMIA 415</strain>
    </source>
</reference>
<organism evidence="1 2">
    <name type="scientific">Rhizobium leguminosarum</name>
    <dbReference type="NCBI Taxonomy" id="384"/>
    <lineage>
        <taxon>Bacteria</taxon>
        <taxon>Pseudomonadati</taxon>
        <taxon>Pseudomonadota</taxon>
        <taxon>Alphaproteobacteria</taxon>
        <taxon>Hyphomicrobiales</taxon>
        <taxon>Rhizobiaceae</taxon>
        <taxon>Rhizobium/Agrobacterium group</taxon>
        <taxon>Rhizobium</taxon>
    </lineage>
</organism>
<name>A0AAE2SVC5_RHILE</name>
<dbReference type="RefSeq" id="WP_183606481.1">
    <property type="nucleotide sequence ID" value="NZ_JACHAZ010000002.1"/>
</dbReference>
<dbReference type="Proteomes" id="UP000538507">
    <property type="component" value="Unassembled WGS sequence"/>
</dbReference>